<dbReference type="SUPFAM" id="SSF102114">
    <property type="entry name" value="Radical SAM enzymes"/>
    <property type="match status" value="1"/>
</dbReference>
<evidence type="ECO:0000256" key="2">
    <source>
        <dbReference type="ARBA" id="ARBA00022691"/>
    </source>
</evidence>
<dbReference type="SFLD" id="SFLDG01067">
    <property type="entry name" value="SPASM/twitch_domain_containing"/>
    <property type="match status" value="1"/>
</dbReference>
<keyword evidence="9" id="KW-1185">Reference proteome</keyword>
<evidence type="ECO:0000313" key="8">
    <source>
        <dbReference type="EMBL" id="TGL40237.1"/>
    </source>
</evidence>
<keyword evidence="2" id="KW-0949">S-adenosyl-L-methionine</keyword>
<dbReference type="InterPro" id="IPR007197">
    <property type="entry name" value="rSAM"/>
</dbReference>
<reference evidence="8" key="1">
    <citation type="submission" date="2018-10" db="EMBL/GenBank/DDBJ databases">
        <authorList>
            <person name="Vincent A.T."/>
            <person name="Schiettekatte O."/>
            <person name="Bourhy P."/>
            <person name="Veyrier F.J."/>
            <person name="Picardeau M."/>
        </authorList>
    </citation>
    <scope>NUCLEOTIDE SEQUENCE</scope>
    <source>
        <strain evidence="8">201702690</strain>
    </source>
</reference>
<organism evidence="7 10">
    <name type="scientific">Leptospira langatensis</name>
    <dbReference type="NCBI Taxonomy" id="2484983"/>
    <lineage>
        <taxon>Bacteria</taxon>
        <taxon>Pseudomonadati</taxon>
        <taxon>Spirochaetota</taxon>
        <taxon>Spirochaetia</taxon>
        <taxon>Leptospirales</taxon>
        <taxon>Leptospiraceae</taxon>
        <taxon>Leptospira</taxon>
    </lineage>
</organism>
<dbReference type="InterPro" id="IPR050377">
    <property type="entry name" value="Radical_SAM_PqqE_MftC-like"/>
</dbReference>
<reference evidence="7 10" key="2">
    <citation type="journal article" date="2019" name="PLoS Negl. Trop. Dis.">
        <title>Revisiting the worldwide diversity of Leptospira species in the environment.</title>
        <authorList>
            <person name="Vincent A.T."/>
            <person name="Schiettekatte O."/>
            <person name="Bourhy P."/>
            <person name="Veyrier F.J."/>
            <person name="Picardeau M."/>
        </authorList>
    </citation>
    <scope>NUCLEOTIDE SEQUENCE [LARGE SCALE GENOMIC DNA]</scope>
    <source>
        <strain evidence="8">201702690</strain>
        <strain evidence="7 10">SSW18</strain>
    </source>
</reference>
<dbReference type="Proteomes" id="UP000297273">
    <property type="component" value="Unassembled WGS sequence"/>
</dbReference>
<dbReference type="EMBL" id="RQGC01000008">
    <property type="protein sequence ID" value="TGL40237.1"/>
    <property type="molecule type" value="Genomic_DNA"/>
</dbReference>
<dbReference type="GO" id="GO:0003824">
    <property type="term" value="F:catalytic activity"/>
    <property type="evidence" value="ECO:0007669"/>
    <property type="project" value="InterPro"/>
</dbReference>
<dbReference type="InterPro" id="IPR058240">
    <property type="entry name" value="rSAM_sf"/>
</dbReference>
<evidence type="ECO:0000313" key="10">
    <source>
        <dbReference type="Proteomes" id="UP000297946"/>
    </source>
</evidence>
<dbReference type="OrthoDB" id="9808591at2"/>
<gene>
    <name evidence="7" type="ORF">EHO57_04315</name>
    <name evidence="8" type="ORF">EHQ53_13800</name>
</gene>
<keyword evidence="5" id="KW-0411">Iron-sulfur</keyword>
<comment type="caution">
    <text evidence="7">The sequence shown here is derived from an EMBL/GenBank/DDBJ whole genome shotgun (WGS) entry which is preliminary data.</text>
</comment>
<dbReference type="SFLD" id="SFLDS00029">
    <property type="entry name" value="Radical_SAM"/>
    <property type="match status" value="1"/>
</dbReference>
<evidence type="ECO:0000313" key="9">
    <source>
        <dbReference type="Proteomes" id="UP000297273"/>
    </source>
</evidence>
<dbReference type="AlphaFoldDB" id="A0A5F1ZRW6"/>
<dbReference type="InterPro" id="IPR013785">
    <property type="entry name" value="Aldolase_TIM"/>
</dbReference>
<protein>
    <submittedName>
        <fullName evidence="7">Radical SAM protein</fullName>
    </submittedName>
</protein>
<accession>A0A5F1ZRW6</accession>
<name>A0A5F1ZRW6_9LEPT</name>
<proteinExistence type="predicted"/>
<dbReference type="PROSITE" id="PS51918">
    <property type="entry name" value="RADICAL_SAM"/>
    <property type="match status" value="1"/>
</dbReference>
<dbReference type="Pfam" id="PF04055">
    <property type="entry name" value="Radical_SAM"/>
    <property type="match status" value="1"/>
</dbReference>
<evidence type="ECO:0000256" key="5">
    <source>
        <dbReference type="ARBA" id="ARBA00023014"/>
    </source>
</evidence>
<comment type="cofactor">
    <cofactor evidence="1">
        <name>[4Fe-4S] cluster</name>
        <dbReference type="ChEBI" id="CHEBI:49883"/>
    </cofactor>
</comment>
<dbReference type="PANTHER" id="PTHR11228">
    <property type="entry name" value="RADICAL SAM DOMAIN PROTEIN"/>
    <property type="match status" value="1"/>
</dbReference>
<evidence type="ECO:0000256" key="4">
    <source>
        <dbReference type="ARBA" id="ARBA00023004"/>
    </source>
</evidence>
<evidence type="ECO:0000259" key="6">
    <source>
        <dbReference type="PROSITE" id="PS51918"/>
    </source>
</evidence>
<dbReference type="GO" id="GO:0046872">
    <property type="term" value="F:metal ion binding"/>
    <property type="evidence" value="ECO:0007669"/>
    <property type="project" value="UniProtKB-KW"/>
</dbReference>
<dbReference type="GO" id="GO:0051536">
    <property type="term" value="F:iron-sulfur cluster binding"/>
    <property type="evidence" value="ECO:0007669"/>
    <property type="project" value="UniProtKB-KW"/>
</dbReference>
<dbReference type="PANTHER" id="PTHR11228:SF7">
    <property type="entry name" value="PQQA PEPTIDE CYCLASE"/>
    <property type="match status" value="1"/>
</dbReference>
<dbReference type="Gene3D" id="3.20.20.70">
    <property type="entry name" value="Aldolase class I"/>
    <property type="match status" value="1"/>
</dbReference>
<sequence length="363" mass="41179">MLNYFFYIVSDIQNSGNLFKLKLNLQWLTIELTTKCDLRCDHCFALAALESKYSISLEKAKLIATEGVLAGFQRLHLTGGEVTLWKDFFSLVDFAFGIGYKSLFFNTHGGHLTREFCAKVASYGDRISLTISLNGNEEIHDSSRGEGSYQAAILGLQTAQEFGLSVEIFAVVGKRLLPLLPEFAHSLFSRFPKLNRLTLIQLHRVEDDDYDVSEDLLSPEDFVTMVRSASLLSLYGYPMNILDNSLSNVVAREIGLPHLPYSPNIEGEGRFVVLVDEKITNSHSSRAEYGYFKPGVFQEILRSETYLYRTRNDDSVCPTCSFFNKCREARNPRPSLPYMDHVEGLYCKRVLRLLEGELSIERV</sequence>
<keyword evidence="4" id="KW-0408">Iron</keyword>
<keyword evidence="3" id="KW-0479">Metal-binding</keyword>
<evidence type="ECO:0000313" key="7">
    <source>
        <dbReference type="EMBL" id="TGK02562.1"/>
    </source>
</evidence>
<feature type="domain" description="Radical SAM core" evidence="6">
    <location>
        <begin position="22"/>
        <end position="238"/>
    </location>
</feature>
<dbReference type="CDD" id="cd01335">
    <property type="entry name" value="Radical_SAM"/>
    <property type="match status" value="1"/>
</dbReference>
<evidence type="ECO:0000256" key="3">
    <source>
        <dbReference type="ARBA" id="ARBA00022723"/>
    </source>
</evidence>
<evidence type="ECO:0000256" key="1">
    <source>
        <dbReference type="ARBA" id="ARBA00001966"/>
    </source>
</evidence>
<dbReference type="EMBL" id="RQER01000004">
    <property type="protein sequence ID" value="TGK02562.1"/>
    <property type="molecule type" value="Genomic_DNA"/>
</dbReference>
<dbReference type="Proteomes" id="UP000297946">
    <property type="component" value="Unassembled WGS sequence"/>
</dbReference>